<name>A0A3G9JSX8_9FIRM</name>
<organism evidence="1 2">
    <name type="scientific">Intestinibaculum porci</name>
    <dbReference type="NCBI Taxonomy" id="2487118"/>
    <lineage>
        <taxon>Bacteria</taxon>
        <taxon>Bacillati</taxon>
        <taxon>Bacillota</taxon>
        <taxon>Erysipelotrichia</taxon>
        <taxon>Erysipelotrichales</taxon>
        <taxon>Erysipelotrichaceae</taxon>
        <taxon>Intestinibaculum</taxon>
    </lineage>
</organism>
<dbReference type="AlphaFoldDB" id="A0A3G9JSX8"/>
<dbReference type="RefSeq" id="WP_125120307.1">
    <property type="nucleotide sequence ID" value="NZ_AP019309.1"/>
</dbReference>
<proteinExistence type="predicted"/>
<evidence type="ECO:0000313" key="2">
    <source>
        <dbReference type="Proteomes" id="UP000268059"/>
    </source>
</evidence>
<reference evidence="1 2" key="1">
    <citation type="submission" date="2018-11" db="EMBL/GenBank/DDBJ databases">
        <title>Novel Erysipelotrichaceae bacterium isolated from small intestine of a swine.</title>
        <authorList>
            <person name="Kim J.S."/>
            <person name="Choe H."/>
            <person name="Lee Y.R."/>
            <person name="Kim K.M."/>
            <person name="Park D.S."/>
        </authorList>
    </citation>
    <scope>NUCLEOTIDE SEQUENCE [LARGE SCALE GENOMIC DNA]</scope>
    <source>
        <strain evidence="1 2">SG0102</strain>
    </source>
</reference>
<keyword evidence="2" id="KW-1185">Reference proteome</keyword>
<dbReference type="KEGG" id="ebm:SG0102_25320"/>
<sequence length="83" mass="9811">MQSKNYLNVISLYEFEKILEMFDLPADDVTALKILLVMRRNIDSLSCEVCQRFLVEELFRLSSMKKDHLAKMVHYFASYASLR</sequence>
<gene>
    <name evidence="1" type="ORF">SG0102_25320</name>
</gene>
<evidence type="ECO:0000313" key="1">
    <source>
        <dbReference type="EMBL" id="BBH27598.1"/>
    </source>
</evidence>
<protein>
    <submittedName>
        <fullName evidence="1">Uncharacterized protein</fullName>
    </submittedName>
</protein>
<dbReference type="EMBL" id="AP019309">
    <property type="protein sequence ID" value="BBH27598.1"/>
    <property type="molecule type" value="Genomic_DNA"/>
</dbReference>
<accession>A0A3G9JSX8</accession>
<dbReference type="Proteomes" id="UP000268059">
    <property type="component" value="Chromosome"/>
</dbReference>
<dbReference type="InParanoid" id="A0A3G9JSX8"/>